<dbReference type="EMBL" id="MT941682">
    <property type="protein sequence ID" value="QPB07325.1"/>
    <property type="molecule type" value="Genomic_DNA"/>
</dbReference>
<dbReference type="Proteomes" id="UP000663561">
    <property type="component" value="Segment"/>
</dbReference>
<keyword evidence="3" id="KW-1185">Reference proteome</keyword>
<name>A0A873WAH5_9CAUD</name>
<organism evidence="2 3">
    <name type="scientific">Pseudomonas phage BUCT553</name>
    <dbReference type="NCBI Taxonomy" id="2776766"/>
    <lineage>
        <taxon>Viruses</taxon>
        <taxon>Duplodnaviria</taxon>
        <taxon>Heunggongvirae</taxon>
        <taxon>Uroviricota</taxon>
        <taxon>Caudoviricetes</taxon>
        <taxon>Autographivirales</taxon>
        <taxon>Autosignataviridae</taxon>
        <taxon>Colwellvirinae</taxon>
        <taxon>Nerthusvirus</taxon>
        <taxon>Nerthusvirus BUCT553</taxon>
    </lineage>
</organism>
<accession>A0A873WAH5</accession>
<evidence type="ECO:0000313" key="3">
    <source>
        <dbReference type="Proteomes" id="UP000663561"/>
    </source>
</evidence>
<evidence type="ECO:0008006" key="4">
    <source>
        <dbReference type="Google" id="ProtNLM"/>
    </source>
</evidence>
<proteinExistence type="predicted"/>
<evidence type="ECO:0000313" key="2">
    <source>
        <dbReference type="EMBL" id="QPB07325.1"/>
    </source>
</evidence>
<sequence length="335" mass="37888">MSKIRNRFKDEEVKAALQRSKGKGIKPSFTKMASILSANTHGTKVSPELASYWAKQFDDKKKNGEDYMTLTKANRVLKDMRELKEPKPEDFLGYDVKADSSVILVIPDQHAPYHHPDAIDFLIEVAAHYRPTMVINLGDETDGHAMSFHDSDPNLMSAGPELVEARKFIHELERVFPVQLVCHSNHGSLLYRKAKAHGIPVEYLRTYREVLFPEGSASRGMGWSWNFKWEVLLPDGSICTFQHQASSNKLAIAAHTGGNLVVGHEHGKYQIEYAQGRQRYWAMVSGCLIDPQHKAFSYGDNFANKPILGCSVIVDSIPQLIPMRLDSEGRWIRRL</sequence>
<protein>
    <recommendedName>
        <fullName evidence="4">Calcineurin-like phosphoesterase domain-containing protein</fullName>
    </recommendedName>
</protein>
<feature type="region of interest" description="Disordered" evidence="1">
    <location>
        <begin position="1"/>
        <end position="21"/>
    </location>
</feature>
<dbReference type="SUPFAM" id="SSF56300">
    <property type="entry name" value="Metallo-dependent phosphatases"/>
    <property type="match status" value="1"/>
</dbReference>
<evidence type="ECO:0000256" key="1">
    <source>
        <dbReference type="SAM" id="MobiDB-lite"/>
    </source>
</evidence>
<dbReference type="InterPro" id="IPR029052">
    <property type="entry name" value="Metallo-depent_PP-like"/>
</dbReference>
<reference evidence="2" key="1">
    <citation type="submission" date="2020-08" db="EMBL/GenBank/DDBJ databases">
        <authorList>
            <person name="Hu Y."/>
            <person name="Tong Y."/>
            <person name="Fan H."/>
            <person name="Song L."/>
            <person name="An X."/>
            <person name="Chen R."/>
            <person name="Qin H."/>
        </authorList>
    </citation>
    <scope>NUCLEOTIDE SEQUENCE</scope>
</reference>